<dbReference type="GeneID" id="30196110"/>
<evidence type="ECO:0000313" key="2">
    <source>
        <dbReference type="Proteomes" id="UP000094819"/>
    </source>
</evidence>
<dbReference type="EMBL" id="AWGH01000027">
    <property type="protein sequence ID" value="ODN87676.1"/>
    <property type="molecule type" value="Genomic_DNA"/>
</dbReference>
<keyword evidence="2" id="KW-1185">Reference proteome</keyword>
<proteinExistence type="predicted"/>
<dbReference type="AlphaFoldDB" id="A0A1E3IIC5"/>
<reference evidence="1 2" key="1">
    <citation type="submission" date="2016-06" db="EMBL/GenBank/DDBJ databases">
        <title>Evolution of pathogenesis and genome organization in the Tremellales.</title>
        <authorList>
            <person name="Cuomo C."/>
            <person name="Litvintseva A."/>
            <person name="Heitman J."/>
            <person name="Chen Y."/>
            <person name="Sun S."/>
            <person name="Springer D."/>
            <person name="Dromer F."/>
            <person name="Young S."/>
            <person name="Zeng Q."/>
            <person name="Chapman S."/>
            <person name="Gujja S."/>
            <person name="Saif S."/>
            <person name="Birren B."/>
        </authorList>
    </citation>
    <scope>NUCLEOTIDE SEQUENCE [LARGE SCALE GENOMIC DNA]</scope>
    <source>
        <strain evidence="1 2">CBS 7118</strain>
    </source>
</reference>
<dbReference type="RefSeq" id="XP_019029019.1">
    <property type="nucleotide sequence ID" value="XM_019178925.1"/>
</dbReference>
<dbReference type="OrthoDB" id="10508392at2759"/>
<dbReference type="Proteomes" id="UP000094819">
    <property type="component" value="Unassembled WGS sequence"/>
</dbReference>
<accession>A0A1E3IIC5</accession>
<comment type="caution">
    <text evidence="1">The sequence shown here is derived from an EMBL/GenBank/DDBJ whole genome shotgun (WGS) entry which is preliminary data.</text>
</comment>
<gene>
    <name evidence="1" type="ORF">L198_06899</name>
</gene>
<protein>
    <submittedName>
        <fullName evidence="1">Uncharacterized protein</fullName>
    </submittedName>
</protein>
<name>A0A1E3IIC5_9TREE</name>
<evidence type="ECO:0000313" key="1">
    <source>
        <dbReference type="EMBL" id="ODN87676.1"/>
    </source>
</evidence>
<sequence length="306" mass="34423">MSNTNKDPMILSDEEVDQCNFIFYDPSTNDYTSLPTDIPHFLSASRQVYADNMDTDLVWPEDQENVALAEPSADKMEKARPPVDSWRTHVDEVITGLEESAKLTAWSRQQLSFLQTRPSSGPRWIRKAATINRRVIAGFEQSRPDVVLSDVEKVTCSFWNRRSYIASWTLNRTRPGSNVSPIVLQDATAATADRDDSRAEMHLAGVPPITVPAQMADTRAIRSLITSVDLNEGALEDIQGHQGNSEAISERQMYEVRVASNRIRQLYDEETWGEKGPEFQELLGTWNESVRALQEAGVTELPDPPE</sequence>
<organism evidence="1 2">
    <name type="scientific">Cryptococcus wingfieldii CBS 7118</name>
    <dbReference type="NCBI Taxonomy" id="1295528"/>
    <lineage>
        <taxon>Eukaryota</taxon>
        <taxon>Fungi</taxon>
        <taxon>Dikarya</taxon>
        <taxon>Basidiomycota</taxon>
        <taxon>Agaricomycotina</taxon>
        <taxon>Tremellomycetes</taxon>
        <taxon>Tremellales</taxon>
        <taxon>Cryptococcaceae</taxon>
        <taxon>Cryptococcus</taxon>
    </lineage>
</organism>